<feature type="non-terminal residue" evidence="3">
    <location>
        <position position="132"/>
    </location>
</feature>
<dbReference type="InterPro" id="IPR051696">
    <property type="entry name" value="DENN_Domain_GEFs"/>
</dbReference>
<comment type="caution">
    <text evidence="3">The sequence shown here is derived from an EMBL/GenBank/DDBJ whole genome shotgun (WGS) entry which is preliminary data.</text>
</comment>
<evidence type="ECO:0000313" key="3">
    <source>
        <dbReference type="EMBL" id="KAK8730975.1"/>
    </source>
</evidence>
<dbReference type="PANTHER" id="PTHR12296">
    <property type="entry name" value="DENN DOMAIN-CONTAINING PROTEIN 4"/>
    <property type="match status" value="1"/>
</dbReference>
<proteinExistence type="predicted"/>
<protein>
    <recommendedName>
        <fullName evidence="2">MABP domain-containing protein</fullName>
    </recommendedName>
</protein>
<reference evidence="3 4" key="1">
    <citation type="journal article" date="2024" name="BMC Genomics">
        <title>Genome assembly of redclaw crayfish (Cherax quadricarinatus) provides insights into its immune adaptation and hypoxia tolerance.</title>
        <authorList>
            <person name="Liu Z."/>
            <person name="Zheng J."/>
            <person name="Li H."/>
            <person name="Fang K."/>
            <person name="Wang S."/>
            <person name="He J."/>
            <person name="Zhou D."/>
            <person name="Weng S."/>
            <person name="Chi M."/>
            <person name="Gu Z."/>
            <person name="He J."/>
            <person name="Li F."/>
            <person name="Wang M."/>
        </authorList>
    </citation>
    <scope>NUCLEOTIDE SEQUENCE [LARGE SCALE GENOMIC DNA]</scope>
    <source>
        <strain evidence="3">ZL_2023a</strain>
    </source>
</reference>
<dbReference type="PROSITE" id="PS51498">
    <property type="entry name" value="MABP"/>
    <property type="match status" value="1"/>
</dbReference>
<dbReference type="GO" id="GO:0031410">
    <property type="term" value="C:cytoplasmic vesicle"/>
    <property type="evidence" value="ECO:0007669"/>
    <property type="project" value="TreeGrafter"/>
</dbReference>
<dbReference type="GO" id="GO:0032483">
    <property type="term" value="P:regulation of Rab protein signal transduction"/>
    <property type="evidence" value="ECO:0007669"/>
    <property type="project" value="TreeGrafter"/>
</dbReference>
<evidence type="ECO:0000256" key="1">
    <source>
        <dbReference type="ARBA" id="ARBA00022658"/>
    </source>
</evidence>
<dbReference type="EMBL" id="JARKIK010000062">
    <property type="protein sequence ID" value="KAK8730975.1"/>
    <property type="molecule type" value="Genomic_DNA"/>
</dbReference>
<evidence type="ECO:0000313" key="4">
    <source>
        <dbReference type="Proteomes" id="UP001445076"/>
    </source>
</evidence>
<dbReference type="PANTHER" id="PTHR12296:SF30">
    <property type="entry name" value="DENN DOMAIN-CONTAINING PROTEIN CRAG"/>
    <property type="match status" value="1"/>
</dbReference>
<feature type="domain" description="MABP" evidence="2">
    <location>
        <begin position="38"/>
        <end position="132"/>
    </location>
</feature>
<dbReference type="InterPro" id="IPR023341">
    <property type="entry name" value="MABP"/>
</dbReference>
<sequence>MEERRVAEYFVVAGLPSKLLPLADFSCDGATLKSTHNLPPITDISVINRSLGEIVPDGYTCIELTPSGLLANLNHGALRAPEMFLCYRRGRDKQPLVDIGVLYEGRERVMADSQVVEFTHGGRSANINPSGQ</sequence>
<accession>A0AAW0WU24</accession>
<dbReference type="Gene3D" id="2.100.10.50">
    <property type="match status" value="1"/>
</dbReference>
<dbReference type="AlphaFoldDB" id="A0AAW0WU24"/>
<keyword evidence="1" id="KW-0344">Guanine-nucleotide releasing factor</keyword>
<gene>
    <name evidence="3" type="ORF">OTU49_007728</name>
</gene>
<keyword evidence="4" id="KW-1185">Reference proteome</keyword>
<evidence type="ECO:0000259" key="2">
    <source>
        <dbReference type="PROSITE" id="PS51498"/>
    </source>
</evidence>
<organism evidence="3 4">
    <name type="scientific">Cherax quadricarinatus</name>
    <name type="common">Australian red claw crayfish</name>
    <dbReference type="NCBI Taxonomy" id="27406"/>
    <lineage>
        <taxon>Eukaryota</taxon>
        <taxon>Metazoa</taxon>
        <taxon>Ecdysozoa</taxon>
        <taxon>Arthropoda</taxon>
        <taxon>Crustacea</taxon>
        <taxon>Multicrustacea</taxon>
        <taxon>Malacostraca</taxon>
        <taxon>Eumalacostraca</taxon>
        <taxon>Eucarida</taxon>
        <taxon>Decapoda</taxon>
        <taxon>Pleocyemata</taxon>
        <taxon>Astacidea</taxon>
        <taxon>Parastacoidea</taxon>
        <taxon>Parastacidae</taxon>
        <taxon>Cherax</taxon>
    </lineage>
</organism>
<name>A0AAW0WU24_CHEQU</name>
<dbReference type="GO" id="GO:0005085">
    <property type="term" value="F:guanyl-nucleotide exchange factor activity"/>
    <property type="evidence" value="ECO:0007669"/>
    <property type="project" value="UniProtKB-KW"/>
</dbReference>
<dbReference type="Proteomes" id="UP001445076">
    <property type="component" value="Unassembled WGS sequence"/>
</dbReference>